<gene>
    <name evidence="1" type="ORF">BDV98DRAFT_117309</name>
</gene>
<dbReference type="Proteomes" id="UP000305067">
    <property type="component" value="Unassembled WGS sequence"/>
</dbReference>
<organism evidence="1 2">
    <name type="scientific">Pterulicium gracile</name>
    <dbReference type="NCBI Taxonomy" id="1884261"/>
    <lineage>
        <taxon>Eukaryota</taxon>
        <taxon>Fungi</taxon>
        <taxon>Dikarya</taxon>
        <taxon>Basidiomycota</taxon>
        <taxon>Agaricomycotina</taxon>
        <taxon>Agaricomycetes</taxon>
        <taxon>Agaricomycetidae</taxon>
        <taxon>Agaricales</taxon>
        <taxon>Pleurotineae</taxon>
        <taxon>Pterulaceae</taxon>
        <taxon>Pterulicium</taxon>
    </lineage>
</organism>
<protein>
    <submittedName>
        <fullName evidence="1">Uncharacterized protein</fullName>
    </submittedName>
</protein>
<accession>A0A5C3QDA6</accession>
<name>A0A5C3QDA6_9AGAR</name>
<sequence length="150" mass="16867">MTHFSLVDAQKCLEPATSRYLPSRRVTSNENLVYPWSALNLILLIPSHIPVRLAALGTRRAEVPALNSKPHRRRYSLEDALNLEQICTQLYSQCGAVAAESQPATAKSRSSRCGVMGPPRVISFGSRYVHSPRCFLRRNPSSHRRLYHGQ</sequence>
<proteinExistence type="predicted"/>
<keyword evidence="2" id="KW-1185">Reference proteome</keyword>
<reference evidence="1 2" key="1">
    <citation type="journal article" date="2019" name="Nat. Ecol. Evol.">
        <title>Megaphylogeny resolves global patterns of mushroom evolution.</title>
        <authorList>
            <person name="Varga T."/>
            <person name="Krizsan K."/>
            <person name="Foldi C."/>
            <person name="Dima B."/>
            <person name="Sanchez-Garcia M."/>
            <person name="Sanchez-Ramirez S."/>
            <person name="Szollosi G.J."/>
            <person name="Szarkandi J.G."/>
            <person name="Papp V."/>
            <person name="Albert L."/>
            <person name="Andreopoulos W."/>
            <person name="Angelini C."/>
            <person name="Antonin V."/>
            <person name="Barry K.W."/>
            <person name="Bougher N.L."/>
            <person name="Buchanan P."/>
            <person name="Buyck B."/>
            <person name="Bense V."/>
            <person name="Catcheside P."/>
            <person name="Chovatia M."/>
            <person name="Cooper J."/>
            <person name="Damon W."/>
            <person name="Desjardin D."/>
            <person name="Finy P."/>
            <person name="Geml J."/>
            <person name="Haridas S."/>
            <person name="Hughes K."/>
            <person name="Justo A."/>
            <person name="Karasinski D."/>
            <person name="Kautmanova I."/>
            <person name="Kiss B."/>
            <person name="Kocsube S."/>
            <person name="Kotiranta H."/>
            <person name="LaButti K.M."/>
            <person name="Lechner B.E."/>
            <person name="Liimatainen K."/>
            <person name="Lipzen A."/>
            <person name="Lukacs Z."/>
            <person name="Mihaltcheva S."/>
            <person name="Morgado L.N."/>
            <person name="Niskanen T."/>
            <person name="Noordeloos M.E."/>
            <person name="Ohm R.A."/>
            <person name="Ortiz-Santana B."/>
            <person name="Ovrebo C."/>
            <person name="Racz N."/>
            <person name="Riley R."/>
            <person name="Savchenko A."/>
            <person name="Shiryaev A."/>
            <person name="Soop K."/>
            <person name="Spirin V."/>
            <person name="Szebenyi C."/>
            <person name="Tomsovsky M."/>
            <person name="Tulloss R.E."/>
            <person name="Uehling J."/>
            <person name="Grigoriev I.V."/>
            <person name="Vagvolgyi C."/>
            <person name="Papp T."/>
            <person name="Martin F.M."/>
            <person name="Miettinen O."/>
            <person name="Hibbett D.S."/>
            <person name="Nagy L.G."/>
        </authorList>
    </citation>
    <scope>NUCLEOTIDE SEQUENCE [LARGE SCALE GENOMIC DNA]</scope>
    <source>
        <strain evidence="1 2">CBS 309.79</strain>
    </source>
</reference>
<dbReference type="EMBL" id="ML178830">
    <property type="protein sequence ID" value="TFL00033.1"/>
    <property type="molecule type" value="Genomic_DNA"/>
</dbReference>
<evidence type="ECO:0000313" key="1">
    <source>
        <dbReference type="EMBL" id="TFL00033.1"/>
    </source>
</evidence>
<dbReference type="AlphaFoldDB" id="A0A5C3QDA6"/>
<evidence type="ECO:0000313" key="2">
    <source>
        <dbReference type="Proteomes" id="UP000305067"/>
    </source>
</evidence>